<reference evidence="6 7" key="1">
    <citation type="journal article" date="2015" name="Mol. Biochem. Parasitol.">
        <title>Identification of polymorphic genes for use in assemblage B genotyping assays through comparative genomics of multiple assemblage B Giardia duodenalis isolates.</title>
        <authorList>
            <person name="Wielinga C."/>
            <person name="Thompson R.C."/>
            <person name="Monis P."/>
            <person name="Ryan U."/>
        </authorList>
    </citation>
    <scope>NUCLEOTIDE SEQUENCE [LARGE SCALE GENOMIC DNA]</scope>
    <source>
        <strain evidence="6 7">BAH15c1</strain>
    </source>
</reference>
<evidence type="ECO:0000313" key="7">
    <source>
        <dbReference type="Proteomes" id="UP000070089"/>
    </source>
</evidence>
<keyword evidence="2 4" id="KW-0689">Ribosomal protein</keyword>
<comment type="caution">
    <text evidence="6">The sequence shown here is derived from an EMBL/GenBank/DDBJ whole genome shotgun (WGS) entry which is preliminary data.</text>
</comment>
<feature type="compositionally biased region" description="Basic residues" evidence="5">
    <location>
        <begin position="28"/>
        <end position="39"/>
    </location>
</feature>
<evidence type="ECO:0000256" key="5">
    <source>
        <dbReference type="SAM" id="MobiDB-lite"/>
    </source>
</evidence>
<dbReference type="Gene3D" id="6.10.140.1730">
    <property type="match status" value="1"/>
</dbReference>
<protein>
    <recommendedName>
        <fullName evidence="4">60S ribosomal protein L29</fullName>
    </recommendedName>
</protein>
<evidence type="ECO:0000256" key="3">
    <source>
        <dbReference type="ARBA" id="ARBA00023274"/>
    </source>
</evidence>
<dbReference type="InterPro" id="IPR002673">
    <property type="entry name" value="Ribosomal_eL29"/>
</dbReference>
<dbReference type="GO" id="GO:0003735">
    <property type="term" value="F:structural constituent of ribosome"/>
    <property type="evidence" value="ECO:0007669"/>
    <property type="project" value="UniProtKB-UniRule"/>
</dbReference>
<feature type="region of interest" description="Disordered" evidence="5">
    <location>
        <begin position="1"/>
        <end position="75"/>
    </location>
</feature>
<dbReference type="PANTHER" id="PTHR12884:SF0">
    <property type="entry name" value="60S RIBOSOMAL PROTEIN L29"/>
    <property type="match status" value="1"/>
</dbReference>
<evidence type="ECO:0000256" key="2">
    <source>
        <dbReference type="ARBA" id="ARBA00022980"/>
    </source>
</evidence>
<proteinExistence type="inferred from homology"/>
<comment type="similarity">
    <text evidence="1 4">Belongs to the eukaryotic ribosomal protein eL29 family.</text>
</comment>
<evidence type="ECO:0000256" key="1">
    <source>
        <dbReference type="ARBA" id="ARBA00010247"/>
    </source>
</evidence>
<dbReference type="Proteomes" id="UP000070089">
    <property type="component" value="Unassembled WGS sequence"/>
</dbReference>
<name>A0A132NPH7_GIAIN</name>
<dbReference type="EMBL" id="JXTI01000164">
    <property type="protein sequence ID" value="KWX11672.1"/>
    <property type="molecule type" value="Genomic_DNA"/>
</dbReference>
<dbReference type="AlphaFoldDB" id="A0A132NPH7"/>
<evidence type="ECO:0000256" key="4">
    <source>
        <dbReference type="RuleBase" id="RU364026"/>
    </source>
</evidence>
<accession>A0A132NPH7</accession>
<dbReference type="GO" id="GO:0022625">
    <property type="term" value="C:cytosolic large ribosomal subunit"/>
    <property type="evidence" value="ECO:0007669"/>
    <property type="project" value="TreeGrafter"/>
</dbReference>
<dbReference type="Pfam" id="PF01779">
    <property type="entry name" value="Ribosomal_L29e"/>
    <property type="match status" value="1"/>
</dbReference>
<dbReference type="PANTHER" id="PTHR12884">
    <property type="entry name" value="60S RIBOSOMAL PROTEIN L29"/>
    <property type="match status" value="1"/>
</dbReference>
<evidence type="ECO:0000313" key="6">
    <source>
        <dbReference type="EMBL" id="KWX11672.1"/>
    </source>
</evidence>
<keyword evidence="3 4" id="KW-0687">Ribonucleoprotein</keyword>
<sequence length="75" mass="8907">MHLLLKTFEAPRQMAKLKNHTSKNQNRKDHRNGIKKPKKSAYTSHKGMCPKYLRNLRRSRANDPRQSLRPNLNKE</sequence>
<dbReference type="GO" id="GO:0002181">
    <property type="term" value="P:cytoplasmic translation"/>
    <property type="evidence" value="ECO:0007669"/>
    <property type="project" value="TreeGrafter"/>
</dbReference>
<dbReference type="OrthoDB" id="996720at2759"/>
<gene>
    <name evidence="6" type="ORF">QR46_4354</name>
</gene>
<dbReference type="VEuPathDB" id="GiardiaDB:QR46_4354"/>
<feature type="compositionally biased region" description="Polar residues" evidence="5">
    <location>
        <begin position="64"/>
        <end position="75"/>
    </location>
</feature>
<organism evidence="6 7">
    <name type="scientific">Giardia duodenalis assemblage B</name>
    <dbReference type="NCBI Taxonomy" id="1394984"/>
    <lineage>
        <taxon>Eukaryota</taxon>
        <taxon>Metamonada</taxon>
        <taxon>Diplomonadida</taxon>
        <taxon>Hexamitidae</taxon>
        <taxon>Giardiinae</taxon>
        <taxon>Giardia</taxon>
    </lineage>
</organism>